<accession>A0AAN8Z544</accession>
<evidence type="ECO:0000256" key="4">
    <source>
        <dbReference type="ARBA" id="ARBA00023125"/>
    </source>
</evidence>
<dbReference type="Pfam" id="PF03634">
    <property type="entry name" value="TCP"/>
    <property type="match status" value="1"/>
</dbReference>
<dbReference type="PANTHER" id="PTHR31072:SF224">
    <property type="entry name" value="TRANSCRIPTION FACTOR TCP1"/>
    <property type="match status" value="1"/>
</dbReference>
<dbReference type="InterPro" id="IPR005333">
    <property type="entry name" value="Transcription_factor_TCP"/>
</dbReference>
<dbReference type="AlphaFoldDB" id="A0AAN8Z544"/>
<evidence type="ECO:0000313" key="10">
    <source>
        <dbReference type="EMBL" id="KAK6925217.1"/>
    </source>
</evidence>
<reference evidence="10 11" key="1">
    <citation type="submission" date="2023-12" db="EMBL/GenBank/DDBJ databases">
        <title>A high-quality genome assembly for Dillenia turbinata (Dilleniales).</title>
        <authorList>
            <person name="Chanderbali A."/>
        </authorList>
    </citation>
    <scope>NUCLEOTIDE SEQUENCE [LARGE SCALE GENOMIC DNA]</scope>
    <source>
        <strain evidence="10">LSX21</strain>
        <tissue evidence="10">Leaf</tissue>
    </source>
</reference>
<feature type="region of interest" description="Disordered" evidence="7">
    <location>
        <begin position="185"/>
        <end position="207"/>
    </location>
</feature>
<sequence length="446" mass="51137">MQDQEPPNSSFFSFPSPFNIIDCHDHENNTNNEFLSNYKDVLFQHHQPVIMSNTSNICQVETTTIGNNLVSTSNTKRSNKRVRDKKVEKIPRKRSCNRDRHSKIDTAKGPRDRRMRLSLEIARPFFHLQDLLGFDKASKTVDWLLRQSEHAIKLLYRSLPQFKEGCSFGAKSSSSASECEVVSGTDETANTNGGHMMQGVKPSKEKDQVRVRKAKKVRQLRKIALFHPLARESRTKARARARERTKAKMDNYQKANIHQSKQNELSIFGSCCPFEATEDQESASLSNTTTNTNNNMKPIVQGDNQQFGSIKNADVEHDHHDYSYFITENWSPPSNFILNYCHSHGISQEASPNNDKFPVLPQNWDMDSAKKYTSFSPTITTTMHESAVSVPPEQFTPDLNNFLNPQSDNNYLQQHFGDLQYCAKSSWEVYNDINFYQPKNLVEEQL</sequence>
<keyword evidence="11" id="KW-1185">Reference proteome</keyword>
<dbReference type="Proteomes" id="UP001370490">
    <property type="component" value="Unassembled WGS sequence"/>
</dbReference>
<gene>
    <name evidence="10" type="ORF">RJ641_009543</name>
</gene>
<evidence type="ECO:0000256" key="5">
    <source>
        <dbReference type="ARBA" id="ARBA00023163"/>
    </source>
</evidence>
<comment type="caution">
    <text evidence="10">The sequence shown here is derived from an EMBL/GenBank/DDBJ whole genome shotgun (WGS) entry which is preliminary data.</text>
</comment>
<evidence type="ECO:0000256" key="7">
    <source>
        <dbReference type="SAM" id="MobiDB-lite"/>
    </source>
</evidence>
<dbReference type="InterPro" id="IPR017887">
    <property type="entry name" value="TF_TCP_subgr"/>
</dbReference>
<evidence type="ECO:0000256" key="6">
    <source>
        <dbReference type="ARBA" id="ARBA00023242"/>
    </source>
</evidence>
<dbReference type="GO" id="GO:0005634">
    <property type="term" value="C:nucleus"/>
    <property type="evidence" value="ECO:0007669"/>
    <property type="project" value="UniProtKB-SubCell"/>
</dbReference>
<protein>
    <submittedName>
        <fullName evidence="10">Transcription factor TCP subgroup</fullName>
    </submittedName>
</protein>
<evidence type="ECO:0000259" key="9">
    <source>
        <dbReference type="PROSITE" id="PS51370"/>
    </source>
</evidence>
<dbReference type="PROSITE" id="PS51369">
    <property type="entry name" value="TCP"/>
    <property type="match status" value="1"/>
</dbReference>
<proteinExistence type="predicted"/>
<organism evidence="10 11">
    <name type="scientific">Dillenia turbinata</name>
    <dbReference type="NCBI Taxonomy" id="194707"/>
    <lineage>
        <taxon>Eukaryota</taxon>
        <taxon>Viridiplantae</taxon>
        <taxon>Streptophyta</taxon>
        <taxon>Embryophyta</taxon>
        <taxon>Tracheophyta</taxon>
        <taxon>Spermatophyta</taxon>
        <taxon>Magnoliopsida</taxon>
        <taxon>eudicotyledons</taxon>
        <taxon>Gunneridae</taxon>
        <taxon>Pentapetalae</taxon>
        <taxon>Dilleniales</taxon>
        <taxon>Dilleniaceae</taxon>
        <taxon>Dillenia</taxon>
    </lineage>
</organism>
<feature type="domain" description="TCP" evidence="8">
    <location>
        <begin position="97"/>
        <end position="155"/>
    </location>
</feature>
<keyword evidence="2" id="KW-0217">Developmental protein</keyword>
<dbReference type="GO" id="GO:0043565">
    <property type="term" value="F:sequence-specific DNA binding"/>
    <property type="evidence" value="ECO:0007669"/>
    <property type="project" value="TreeGrafter"/>
</dbReference>
<comment type="subcellular location">
    <subcellularLocation>
        <location evidence="1">Nucleus</location>
    </subcellularLocation>
</comment>
<keyword evidence="4" id="KW-0238">DNA-binding</keyword>
<keyword evidence="6" id="KW-0539">Nucleus</keyword>
<evidence type="ECO:0000256" key="3">
    <source>
        <dbReference type="ARBA" id="ARBA00023015"/>
    </source>
</evidence>
<evidence type="ECO:0000256" key="2">
    <source>
        <dbReference type="ARBA" id="ARBA00022473"/>
    </source>
</evidence>
<dbReference type="InterPro" id="IPR017888">
    <property type="entry name" value="CYC/TB1_R_domain"/>
</dbReference>
<feature type="domain" description="R" evidence="9">
    <location>
        <begin position="231"/>
        <end position="248"/>
    </location>
</feature>
<dbReference type="PROSITE" id="PS51370">
    <property type="entry name" value="R"/>
    <property type="match status" value="1"/>
</dbReference>
<dbReference type="PANTHER" id="PTHR31072">
    <property type="entry name" value="TRANSCRIPTION FACTOR TCP4-RELATED"/>
    <property type="match status" value="1"/>
</dbReference>
<keyword evidence="3" id="KW-0805">Transcription regulation</keyword>
<dbReference type="GO" id="GO:0003700">
    <property type="term" value="F:DNA-binding transcription factor activity"/>
    <property type="evidence" value="ECO:0007669"/>
    <property type="project" value="InterPro"/>
</dbReference>
<keyword evidence="5" id="KW-0804">Transcription</keyword>
<name>A0AAN8Z544_9MAGN</name>
<evidence type="ECO:0000256" key="1">
    <source>
        <dbReference type="ARBA" id="ARBA00004123"/>
    </source>
</evidence>
<dbReference type="GO" id="GO:2000032">
    <property type="term" value="P:regulation of secondary shoot formation"/>
    <property type="evidence" value="ECO:0007669"/>
    <property type="project" value="TreeGrafter"/>
</dbReference>
<evidence type="ECO:0000259" key="8">
    <source>
        <dbReference type="PROSITE" id="PS51369"/>
    </source>
</evidence>
<evidence type="ECO:0000313" key="11">
    <source>
        <dbReference type="Proteomes" id="UP001370490"/>
    </source>
</evidence>
<dbReference type="EMBL" id="JBAMMX010000016">
    <property type="protein sequence ID" value="KAK6925217.1"/>
    <property type="molecule type" value="Genomic_DNA"/>
</dbReference>